<keyword evidence="2 8" id="KW-0723">Serine/threonine-protein kinase</keyword>
<proteinExistence type="inferred from homology"/>
<keyword evidence="4 7" id="KW-0547">Nucleotide-binding</keyword>
<organism evidence="10 11">
    <name type="scientific">Stentor coeruleus</name>
    <dbReference type="NCBI Taxonomy" id="5963"/>
    <lineage>
        <taxon>Eukaryota</taxon>
        <taxon>Sar</taxon>
        <taxon>Alveolata</taxon>
        <taxon>Ciliophora</taxon>
        <taxon>Postciliodesmatophora</taxon>
        <taxon>Heterotrichea</taxon>
        <taxon>Heterotrichida</taxon>
        <taxon>Stentoridae</taxon>
        <taxon>Stentor</taxon>
    </lineage>
</organism>
<evidence type="ECO:0000256" key="2">
    <source>
        <dbReference type="ARBA" id="ARBA00022527"/>
    </source>
</evidence>
<keyword evidence="11" id="KW-1185">Reference proteome</keyword>
<name>A0A1R2C3X3_9CILI</name>
<dbReference type="EMBL" id="MPUH01000295">
    <property type="protein sequence ID" value="OMJ83669.1"/>
    <property type="molecule type" value="Genomic_DNA"/>
</dbReference>
<dbReference type="Pfam" id="PF00069">
    <property type="entry name" value="Pkinase"/>
    <property type="match status" value="1"/>
</dbReference>
<protein>
    <recommendedName>
        <fullName evidence="9">Protein kinase domain-containing protein</fullName>
    </recommendedName>
</protein>
<dbReference type="SUPFAM" id="SSF56112">
    <property type="entry name" value="Protein kinase-like (PK-like)"/>
    <property type="match status" value="1"/>
</dbReference>
<dbReference type="GO" id="GO:0005524">
    <property type="term" value="F:ATP binding"/>
    <property type="evidence" value="ECO:0007669"/>
    <property type="project" value="UniProtKB-UniRule"/>
</dbReference>
<dbReference type="Gene3D" id="3.30.200.20">
    <property type="entry name" value="Phosphorylase Kinase, domain 1"/>
    <property type="match status" value="1"/>
</dbReference>
<dbReference type="PROSITE" id="PS00107">
    <property type="entry name" value="PROTEIN_KINASE_ATP"/>
    <property type="match status" value="1"/>
</dbReference>
<dbReference type="GO" id="GO:0007165">
    <property type="term" value="P:signal transduction"/>
    <property type="evidence" value="ECO:0007669"/>
    <property type="project" value="TreeGrafter"/>
</dbReference>
<evidence type="ECO:0000259" key="9">
    <source>
        <dbReference type="PROSITE" id="PS50011"/>
    </source>
</evidence>
<gene>
    <name evidence="10" type="ORF">SteCoe_15337</name>
</gene>
<feature type="binding site" evidence="7">
    <location>
        <position position="47"/>
    </location>
    <ligand>
        <name>ATP</name>
        <dbReference type="ChEBI" id="CHEBI:30616"/>
    </ligand>
</feature>
<dbReference type="GO" id="GO:0005634">
    <property type="term" value="C:nucleus"/>
    <property type="evidence" value="ECO:0007669"/>
    <property type="project" value="TreeGrafter"/>
</dbReference>
<dbReference type="FunFam" id="1.10.510.10:FF:000624">
    <property type="entry name" value="Mitogen-activated protein kinase"/>
    <property type="match status" value="1"/>
</dbReference>
<reference evidence="10 11" key="1">
    <citation type="submission" date="2016-11" db="EMBL/GenBank/DDBJ databases">
        <title>The macronuclear genome of Stentor coeruleus: a giant cell with tiny introns.</title>
        <authorList>
            <person name="Slabodnick M."/>
            <person name="Ruby J.G."/>
            <person name="Reiff S.B."/>
            <person name="Swart E.C."/>
            <person name="Gosai S."/>
            <person name="Prabakaran S."/>
            <person name="Witkowska E."/>
            <person name="Larue G.E."/>
            <person name="Fisher S."/>
            <person name="Freeman R.M."/>
            <person name="Gunawardena J."/>
            <person name="Chu W."/>
            <person name="Stover N.A."/>
            <person name="Gregory B.D."/>
            <person name="Nowacki M."/>
            <person name="Derisi J."/>
            <person name="Roy S.W."/>
            <person name="Marshall W.F."/>
            <person name="Sood P."/>
        </authorList>
    </citation>
    <scope>NUCLEOTIDE SEQUENCE [LARGE SCALE GENOMIC DNA]</scope>
    <source>
        <strain evidence="10">WM001</strain>
    </source>
</reference>
<evidence type="ECO:0000313" key="11">
    <source>
        <dbReference type="Proteomes" id="UP000187209"/>
    </source>
</evidence>
<dbReference type="InterPro" id="IPR000719">
    <property type="entry name" value="Prot_kinase_dom"/>
</dbReference>
<dbReference type="InterPro" id="IPR011009">
    <property type="entry name" value="Kinase-like_dom_sf"/>
</dbReference>
<dbReference type="PROSITE" id="PS50011">
    <property type="entry name" value="PROTEIN_KINASE_DOM"/>
    <property type="match status" value="1"/>
</dbReference>
<keyword evidence="5" id="KW-0418">Kinase</keyword>
<accession>A0A1R2C3X3</accession>
<dbReference type="GO" id="GO:0030154">
    <property type="term" value="P:cell differentiation"/>
    <property type="evidence" value="ECO:0007669"/>
    <property type="project" value="TreeGrafter"/>
</dbReference>
<dbReference type="PANTHER" id="PTHR24057">
    <property type="entry name" value="GLYCOGEN SYNTHASE KINASE-3 ALPHA"/>
    <property type="match status" value="1"/>
</dbReference>
<dbReference type="InterPro" id="IPR050591">
    <property type="entry name" value="GSK-3"/>
</dbReference>
<keyword evidence="6 7" id="KW-0067">ATP-binding</keyword>
<dbReference type="Proteomes" id="UP000187209">
    <property type="component" value="Unassembled WGS sequence"/>
</dbReference>
<evidence type="ECO:0000313" key="10">
    <source>
        <dbReference type="EMBL" id="OMJ83669.1"/>
    </source>
</evidence>
<evidence type="ECO:0000256" key="5">
    <source>
        <dbReference type="ARBA" id="ARBA00022777"/>
    </source>
</evidence>
<dbReference type="GO" id="GO:0004674">
    <property type="term" value="F:protein serine/threonine kinase activity"/>
    <property type="evidence" value="ECO:0007669"/>
    <property type="project" value="UniProtKB-KW"/>
</dbReference>
<comment type="caution">
    <text evidence="10">The sequence shown here is derived from an EMBL/GenBank/DDBJ whole genome shotgun (WGS) entry which is preliminary data.</text>
</comment>
<dbReference type="InterPro" id="IPR008271">
    <property type="entry name" value="Ser/Thr_kinase_AS"/>
</dbReference>
<comment type="similarity">
    <text evidence="1">Belongs to the protein kinase superfamily. CMGC Ser/Thr protein kinase family. GSK-3 subfamily.</text>
</comment>
<feature type="domain" description="Protein kinase" evidence="9">
    <location>
        <begin position="13"/>
        <end position="301"/>
    </location>
</feature>
<dbReference type="InterPro" id="IPR017441">
    <property type="entry name" value="Protein_kinase_ATP_BS"/>
</dbReference>
<evidence type="ECO:0000256" key="7">
    <source>
        <dbReference type="PROSITE-ProRule" id="PRU10141"/>
    </source>
</evidence>
<dbReference type="AlphaFoldDB" id="A0A1R2C3X3"/>
<evidence type="ECO:0000256" key="8">
    <source>
        <dbReference type="RuleBase" id="RU000304"/>
    </source>
</evidence>
<dbReference type="SMART" id="SM00220">
    <property type="entry name" value="S_TKc"/>
    <property type="match status" value="1"/>
</dbReference>
<keyword evidence="3" id="KW-0808">Transferase</keyword>
<dbReference type="GO" id="GO:0005737">
    <property type="term" value="C:cytoplasm"/>
    <property type="evidence" value="ECO:0007669"/>
    <property type="project" value="TreeGrafter"/>
</dbReference>
<evidence type="ECO:0000256" key="4">
    <source>
        <dbReference type="ARBA" id="ARBA00022741"/>
    </source>
</evidence>
<evidence type="ECO:0000256" key="6">
    <source>
        <dbReference type="ARBA" id="ARBA00022840"/>
    </source>
</evidence>
<dbReference type="PANTHER" id="PTHR24057:SF0">
    <property type="entry name" value="PROTEIN KINASE SHAGGY-RELATED"/>
    <property type="match status" value="1"/>
</dbReference>
<sequence>MELSKYNSSNPCFVFRELIGNGTFGHVYKVYDVNSGIFVAVKRTIKKGPIVSREFKILMEVRKCPYCIYLIDIFYTIDKEKLIQNLVLEYMPISLGKIFRTKFLTRSVMDHNEIVCIMWQLLKGMEFLHSNSIVHRDLKPDNILLSENYPYKVKICDFGSSKKFSELNTPYIVSRFYRAPELIFCKCIYGSEIDIWSAGCIFLEFYTGFPIFRGHTDGDQFIQIARILGSPCKNDLANLTTDYLSNKLMAKTLSIGAKQNLTELFVEKPKAKEAEDLALKMLTWDPKKRFTAQECLDHAFFK</sequence>
<dbReference type="PROSITE" id="PS00108">
    <property type="entry name" value="PROTEIN_KINASE_ST"/>
    <property type="match status" value="1"/>
</dbReference>
<dbReference type="Gene3D" id="1.10.510.10">
    <property type="entry name" value="Transferase(Phosphotransferase) domain 1"/>
    <property type="match status" value="1"/>
</dbReference>
<evidence type="ECO:0000256" key="3">
    <source>
        <dbReference type="ARBA" id="ARBA00022679"/>
    </source>
</evidence>
<evidence type="ECO:0000256" key="1">
    <source>
        <dbReference type="ARBA" id="ARBA00005527"/>
    </source>
</evidence>
<dbReference type="OrthoDB" id="272141at2759"/>